<evidence type="ECO:0000256" key="2">
    <source>
        <dbReference type="ARBA" id="ARBA00022692"/>
    </source>
</evidence>
<dbReference type="InterPro" id="IPR003825">
    <property type="entry name" value="Colicin-V_CvpA"/>
</dbReference>
<reference evidence="6 7" key="1">
    <citation type="submission" date="2016-07" db="EMBL/GenBank/DDBJ databases">
        <title>Draft Genome Sequence of Methylophaga muralis Bur 1.</title>
        <authorList>
            <person name="Vasilenko O.V."/>
            <person name="Doronina N.V."/>
            <person name="Shmareva M.N."/>
            <person name="Tarlachkov S.V."/>
            <person name="Mustakhimov I."/>
            <person name="Trotsenko Y.A."/>
        </authorList>
    </citation>
    <scope>NUCLEOTIDE SEQUENCE [LARGE SCALE GENOMIC DNA]</scope>
    <source>
        <strain evidence="6 7">Bur 1</strain>
    </source>
</reference>
<feature type="transmembrane region" description="Helical" evidence="5">
    <location>
        <begin position="32"/>
        <end position="53"/>
    </location>
</feature>
<dbReference type="EMBL" id="MCRI01000005">
    <property type="protein sequence ID" value="ODN67482.1"/>
    <property type="molecule type" value="Genomic_DNA"/>
</dbReference>
<evidence type="ECO:0000313" key="7">
    <source>
        <dbReference type="Proteomes" id="UP000094379"/>
    </source>
</evidence>
<dbReference type="Proteomes" id="UP000094379">
    <property type="component" value="Unassembled WGS sequence"/>
</dbReference>
<dbReference type="InterPro" id="IPR052719">
    <property type="entry name" value="CvpA-like"/>
</dbReference>
<comment type="subcellular location">
    <subcellularLocation>
        <location evidence="1">Membrane</location>
        <topology evidence="1">Multi-pass membrane protein</topology>
    </subcellularLocation>
</comment>
<dbReference type="GO" id="GO:0016020">
    <property type="term" value="C:membrane"/>
    <property type="evidence" value="ECO:0007669"/>
    <property type="project" value="UniProtKB-SubCell"/>
</dbReference>
<dbReference type="AlphaFoldDB" id="A0A1E3GTT7"/>
<feature type="transmembrane region" description="Helical" evidence="5">
    <location>
        <begin position="59"/>
        <end position="81"/>
    </location>
</feature>
<name>A0A1E3GTT7_9GAMM</name>
<evidence type="ECO:0000313" key="6">
    <source>
        <dbReference type="EMBL" id="ODN67482.1"/>
    </source>
</evidence>
<feature type="transmembrane region" description="Helical" evidence="5">
    <location>
        <begin position="6"/>
        <end position="25"/>
    </location>
</feature>
<keyword evidence="4 5" id="KW-0472">Membrane</keyword>
<dbReference type="GO" id="GO:0009403">
    <property type="term" value="P:toxin biosynthetic process"/>
    <property type="evidence" value="ECO:0007669"/>
    <property type="project" value="InterPro"/>
</dbReference>
<dbReference type="PANTHER" id="PTHR36926">
    <property type="entry name" value="COLICIN V PRODUCTION PROTEIN"/>
    <property type="match status" value="1"/>
</dbReference>
<keyword evidence="3 5" id="KW-1133">Transmembrane helix</keyword>
<dbReference type="Pfam" id="PF02674">
    <property type="entry name" value="Colicin_V"/>
    <property type="match status" value="1"/>
</dbReference>
<feature type="transmembrane region" description="Helical" evidence="5">
    <location>
        <begin position="101"/>
        <end position="123"/>
    </location>
</feature>
<protein>
    <submittedName>
        <fullName evidence="6">Colicin V production protein</fullName>
    </submittedName>
</protein>
<organism evidence="6 7">
    <name type="scientific">Methylophaga muralis</name>
    <dbReference type="NCBI Taxonomy" id="291169"/>
    <lineage>
        <taxon>Bacteria</taxon>
        <taxon>Pseudomonadati</taxon>
        <taxon>Pseudomonadota</taxon>
        <taxon>Gammaproteobacteria</taxon>
        <taxon>Thiotrichales</taxon>
        <taxon>Piscirickettsiaceae</taxon>
        <taxon>Methylophaga</taxon>
    </lineage>
</organism>
<proteinExistence type="predicted"/>
<evidence type="ECO:0000256" key="4">
    <source>
        <dbReference type="ARBA" id="ARBA00023136"/>
    </source>
</evidence>
<evidence type="ECO:0000256" key="5">
    <source>
        <dbReference type="SAM" id="Phobius"/>
    </source>
</evidence>
<keyword evidence="2 5" id="KW-0812">Transmembrane</keyword>
<dbReference type="PANTHER" id="PTHR36926:SF1">
    <property type="entry name" value="COLICIN V PRODUCTION PROTEIN"/>
    <property type="match status" value="1"/>
</dbReference>
<keyword evidence="7" id="KW-1185">Reference proteome</keyword>
<evidence type="ECO:0000256" key="1">
    <source>
        <dbReference type="ARBA" id="ARBA00004141"/>
    </source>
</evidence>
<gene>
    <name evidence="6" type="primary">cvpA</name>
    <name evidence="6" type="ORF">A9E74_00826</name>
</gene>
<sequence>MNWVDYLIIGIILISSGISIVRGFIKEVLSLISWAVAIWVAFMFFANFASLLTPYIDTVTIRLFIAFFVLFVVTLILGALVNHLISQLVEKTGLSGTDRALGVIFGILRGVAIVTILVLAAGVTPMPTDAWWQNSLLLQHFEDLAVWVKQFLPTDVAEHVNFN</sequence>
<dbReference type="PATRIC" id="fig|291169.3.peg.828"/>
<dbReference type="RefSeq" id="WP_069295356.1">
    <property type="nucleotide sequence ID" value="NZ_MCRI01000005.1"/>
</dbReference>
<accession>A0A1E3GTT7</accession>
<dbReference type="STRING" id="291169.A9E74_00826"/>
<comment type="caution">
    <text evidence="6">The sequence shown here is derived from an EMBL/GenBank/DDBJ whole genome shotgun (WGS) entry which is preliminary data.</text>
</comment>
<evidence type="ECO:0000256" key="3">
    <source>
        <dbReference type="ARBA" id="ARBA00022989"/>
    </source>
</evidence>